<gene>
    <name evidence="1" type="ORF">BN961_03091</name>
</gene>
<evidence type="ECO:0000313" key="1">
    <source>
        <dbReference type="EMBL" id="CEG09661.1"/>
    </source>
</evidence>
<dbReference type="Proteomes" id="UP000035762">
    <property type="component" value="Unassembled WGS sequence"/>
</dbReference>
<protein>
    <submittedName>
        <fullName evidence="1">Uncharacterized protein</fullName>
    </submittedName>
</protein>
<accession>A0A090MQL6</accession>
<comment type="caution">
    <text evidence="1">The sequence shown here is derived from an EMBL/GenBank/DDBJ whole genome shotgun (WGS) entry which is preliminary data.</text>
</comment>
<organism evidence="1 2">
    <name type="scientific">Afipia felis</name>
    <name type="common">Cat scratch disease bacillus</name>
    <dbReference type="NCBI Taxonomy" id="1035"/>
    <lineage>
        <taxon>Bacteria</taxon>
        <taxon>Pseudomonadati</taxon>
        <taxon>Pseudomonadota</taxon>
        <taxon>Alphaproteobacteria</taxon>
        <taxon>Hyphomicrobiales</taxon>
        <taxon>Nitrobacteraceae</taxon>
        <taxon>Afipia</taxon>
    </lineage>
</organism>
<evidence type="ECO:0000313" key="2">
    <source>
        <dbReference type="Proteomes" id="UP000035762"/>
    </source>
</evidence>
<keyword evidence="2" id="KW-1185">Reference proteome</keyword>
<reference evidence="1 2" key="1">
    <citation type="journal article" date="2014" name="Genome Announc.">
        <title>Genome Sequence of Afipia felis Strain 76713, Isolated in Hospital Water Using an Amoeba Co-Culture Procedure.</title>
        <authorList>
            <person name="Benamar S."/>
            <person name="La Scola B."/>
            <person name="Croce O."/>
        </authorList>
    </citation>
    <scope>NUCLEOTIDE SEQUENCE [LARGE SCALE GENOMIC DNA]</scope>
    <source>
        <strain evidence="1 2">76713</strain>
    </source>
</reference>
<dbReference type="AlphaFoldDB" id="A0A090MQL6"/>
<name>A0A090MQL6_AFIFE</name>
<proteinExistence type="predicted"/>
<dbReference type="EMBL" id="CCAZ020000002">
    <property type="protein sequence ID" value="CEG09661.1"/>
    <property type="molecule type" value="Genomic_DNA"/>
</dbReference>
<sequence>MTERGAIAFDLAHELRETLDDGLRRRTGARRRALRLTLRDQAHGGVEQAGALHLDAHGVGADADIHAVAWHLGQTDLDRHRRQRRRT</sequence>